<evidence type="ECO:0000256" key="3">
    <source>
        <dbReference type="SAM" id="SignalP"/>
    </source>
</evidence>
<keyword evidence="2" id="KW-0472">Membrane</keyword>
<feature type="signal peptide" evidence="3">
    <location>
        <begin position="1"/>
        <end position="24"/>
    </location>
</feature>
<sequence>MKKIMRMSFLMLLMISMLQVNVFAGGGNGGGKSALKLESSTPANKGDIGVDESIKLKFSNNVVNMKVAENNKTCFKLVDADGNELPIKVVMGDDQVNKDIKNDIEIVPVKSLEEGQTYKLIIDGKLEAKNGSKLKDEKIVTFKTEGSGGFPVTTSVGIAILFLVIVGILAHKNKKS</sequence>
<feature type="transmembrane region" description="Helical" evidence="2">
    <location>
        <begin position="148"/>
        <end position="170"/>
    </location>
</feature>
<reference evidence="5" key="2">
    <citation type="submission" date="2021-04" db="EMBL/GenBank/DDBJ databases">
        <authorList>
            <person name="Dong X."/>
        </authorList>
    </citation>
    <scope>NUCLEOTIDE SEQUENCE</scope>
    <source>
        <strain evidence="5">ZWT</strain>
    </source>
</reference>
<dbReference type="EMBL" id="JAGSOJ010000001">
    <property type="protein sequence ID" value="MCM1989485.1"/>
    <property type="molecule type" value="Genomic_DNA"/>
</dbReference>
<proteinExistence type="predicted"/>
<evidence type="ECO:0000256" key="2">
    <source>
        <dbReference type="SAM" id="Phobius"/>
    </source>
</evidence>
<feature type="chain" id="PRO_5039937685" evidence="3">
    <location>
        <begin position="25"/>
        <end position="176"/>
    </location>
</feature>
<comment type="caution">
    <text evidence="5">The sequence shown here is derived from an EMBL/GenBank/DDBJ whole genome shotgun (WGS) entry which is preliminary data.</text>
</comment>
<dbReference type="Pfam" id="PF13205">
    <property type="entry name" value="Big_5"/>
    <property type="match status" value="1"/>
</dbReference>
<dbReference type="AlphaFoldDB" id="A0A9J6P0Q3"/>
<protein>
    <submittedName>
        <fullName evidence="5">Ig-like domain-containing protein</fullName>
    </submittedName>
</protein>
<keyword evidence="2" id="KW-0812">Transmembrane</keyword>
<gene>
    <name evidence="5" type="ORF">KDK92_07010</name>
</gene>
<keyword evidence="2" id="KW-1133">Transmembrane helix</keyword>
<evidence type="ECO:0000256" key="1">
    <source>
        <dbReference type="ARBA" id="ARBA00022729"/>
    </source>
</evidence>
<feature type="domain" description="SbsA Ig-like" evidence="4">
    <location>
        <begin position="33"/>
        <end position="144"/>
    </location>
</feature>
<dbReference type="Proteomes" id="UP001056429">
    <property type="component" value="Unassembled WGS sequence"/>
</dbReference>
<keyword evidence="6" id="KW-1185">Reference proteome</keyword>
<accession>A0A9J6P0Q3</accession>
<evidence type="ECO:0000313" key="6">
    <source>
        <dbReference type="Proteomes" id="UP001056429"/>
    </source>
</evidence>
<reference evidence="5" key="1">
    <citation type="journal article" date="2021" name="mSystems">
        <title>Bacteria and Archaea Synergistically Convert Glycine Betaine to Biogenic Methane in the Formosa Cold Seep of the South China Sea.</title>
        <authorList>
            <person name="Li L."/>
            <person name="Zhang W."/>
            <person name="Zhang S."/>
            <person name="Song L."/>
            <person name="Sun Q."/>
            <person name="Zhang H."/>
            <person name="Xiang H."/>
            <person name="Dong X."/>
        </authorList>
    </citation>
    <scope>NUCLEOTIDE SEQUENCE</scope>
    <source>
        <strain evidence="5">ZWT</strain>
    </source>
</reference>
<name>A0A9J6P0Q3_9CLOT</name>
<keyword evidence="1 3" id="KW-0732">Signal</keyword>
<organism evidence="5 6">
    <name type="scientific">Oceanirhabdus seepicola</name>
    <dbReference type="NCBI Taxonomy" id="2828781"/>
    <lineage>
        <taxon>Bacteria</taxon>
        <taxon>Bacillati</taxon>
        <taxon>Bacillota</taxon>
        <taxon>Clostridia</taxon>
        <taxon>Eubacteriales</taxon>
        <taxon>Clostridiaceae</taxon>
        <taxon>Oceanirhabdus</taxon>
    </lineage>
</organism>
<evidence type="ECO:0000259" key="4">
    <source>
        <dbReference type="Pfam" id="PF13205"/>
    </source>
</evidence>
<dbReference type="RefSeq" id="WP_250858479.1">
    <property type="nucleotide sequence ID" value="NZ_JAGSOJ010000001.1"/>
</dbReference>
<dbReference type="InterPro" id="IPR032812">
    <property type="entry name" value="SbsA_Ig"/>
</dbReference>
<evidence type="ECO:0000313" key="5">
    <source>
        <dbReference type="EMBL" id="MCM1989485.1"/>
    </source>
</evidence>